<evidence type="ECO:0000256" key="11">
    <source>
        <dbReference type="ARBA" id="ARBA00022932"/>
    </source>
</evidence>
<dbReference type="PANTHER" id="PTHR10133:SF27">
    <property type="entry name" value="DNA POLYMERASE NU"/>
    <property type="match status" value="1"/>
</dbReference>
<dbReference type="SUPFAM" id="SSF53098">
    <property type="entry name" value="Ribonuclease H-like"/>
    <property type="match status" value="1"/>
</dbReference>
<keyword evidence="9 16" id="KW-0378">Hydrolase</keyword>
<dbReference type="Pfam" id="PF00476">
    <property type="entry name" value="DNA_pol_A"/>
    <property type="match status" value="1"/>
</dbReference>
<evidence type="ECO:0000256" key="9">
    <source>
        <dbReference type="ARBA" id="ARBA00022801"/>
    </source>
</evidence>
<evidence type="ECO:0000256" key="4">
    <source>
        <dbReference type="ARBA" id="ARBA00022679"/>
    </source>
</evidence>
<dbReference type="PRINTS" id="PR00868">
    <property type="entry name" value="DNAPOLI"/>
</dbReference>
<dbReference type="InterPro" id="IPR019760">
    <property type="entry name" value="DNA-dir_DNA_pol_A_CS"/>
</dbReference>
<evidence type="ECO:0000256" key="15">
    <source>
        <dbReference type="NCBIfam" id="TIGR00593"/>
    </source>
</evidence>
<keyword evidence="6 16" id="KW-0235">DNA replication</keyword>
<dbReference type="PROSITE" id="PS00447">
    <property type="entry name" value="DNA_POLYMERASE_A"/>
    <property type="match status" value="1"/>
</dbReference>
<evidence type="ECO:0000256" key="8">
    <source>
        <dbReference type="ARBA" id="ARBA00022763"/>
    </source>
</evidence>
<evidence type="ECO:0000256" key="10">
    <source>
        <dbReference type="ARBA" id="ARBA00022839"/>
    </source>
</evidence>
<dbReference type="Gene3D" id="1.10.150.20">
    <property type="entry name" value="5' to 3' exonuclease, C-terminal subdomain"/>
    <property type="match status" value="2"/>
</dbReference>
<dbReference type="Pfam" id="PF01367">
    <property type="entry name" value="5_3_exonuc"/>
    <property type="match status" value="1"/>
</dbReference>
<dbReference type="SUPFAM" id="SSF47807">
    <property type="entry name" value="5' to 3' exonuclease, C-terminal subdomain"/>
    <property type="match status" value="1"/>
</dbReference>
<evidence type="ECO:0000256" key="7">
    <source>
        <dbReference type="ARBA" id="ARBA00022722"/>
    </source>
</evidence>
<dbReference type="Pfam" id="PF02739">
    <property type="entry name" value="5_3_exonuc_N"/>
    <property type="match status" value="1"/>
</dbReference>
<dbReference type="CDD" id="cd09859">
    <property type="entry name" value="PIN_53EXO"/>
    <property type="match status" value="1"/>
</dbReference>
<evidence type="ECO:0000256" key="12">
    <source>
        <dbReference type="ARBA" id="ARBA00023125"/>
    </source>
</evidence>
<dbReference type="SMART" id="SM00474">
    <property type="entry name" value="35EXOc"/>
    <property type="match status" value="1"/>
</dbReference>
<dbReference type="Gene3D" id="3.30.420.10">
    <property type="entry name" value="Ribonuclease H-like superfamily/Ribonuclease H"/>
    <property type="match status" value="1"/>
</dbReference>
<feature type="domain" description="5'-3' exonuclease" evidence="18">
    <location>
        <begin position="8"/>
        <end position="264"/>
    </location>
</feature>
<keyword evidence="12 16" id="KW-0238">DNA-binding</keyword>
<dbReference type="InterPro" id="IPR029060">
    <property type="entry name" value="PIN-like_dom_sf"/>
</dbReference>
<dbReference type="CDD" id="cd09898">
    <property type="entry name" value="H3TH_53EXO"/>
    <property type="match status" value="1"/>
</dbReference>
<dbReference type="CDD" id="cd08637">
    <property type="entry name" value="DNA_pol_A_pol_I_C"/>
    <property type="match status" value="1"/>
</dbReference>
<dbReference type="CDD" id="cd06139">
    <property type="entry name" value="DNA_polA_I_Ecoli_like_exo"/>
    <property type="match status" value="1"/>
</dbReference>
<dbReference type="InterPro" id="IPR043502">
    <property type="entry name" value="DNA/RNA_pol_sf"/>
</dbReference>
<dbReference type="InterPro" id="IPR020045">
    <property type="entry name" value="DNA_polI_H3TH"/>
</dbReference>
<keyword evidence="4 16" id="KW-0808">Transferase</keyword>
<dbReference type="InterPro" id="IPR002421">
    <property type="entry name" value="5-3_exonuclease"/>
</dbReference>
<evidence type="ECO:0000256" key="2">
    <source>
        <dbReference type="ARBA" id="ARBA00012417"/>
    </source>
</evidence>
<keyword evidence="10 16" id="KW-0269">Exonuclease</keyword>
<keyword evidence="8 16" id="KW-0227">DNA damage</keyword>
<dbReference type="Gene3D" id="1.20.1060.10">
    <property type="entry name" value="Taq DNA Polymerase, Chain T, domain 4"/>
    <property type="match status" value="1"/>
</dbReference>
<gene>
    <name evidence="16 20" type="primary">polA</name>
    <name evidence="20" type="ORF">Pla111_05860</name>
</gene>
<dbReference type="InterPro" id="IPR002298">
    <property type="entry name" value="DNA_polymerase_A"/>
</dbReference>
<dbReference type="InterPro" id="IPR012337">
    <property type="entry name" value="RNaseH-like_sf"/>
</dbReference>
<dbReference type="SUPFAM" id="SSF56672">
    <property type="entry name" value="DNA/RNA polymerases"/>
    <property type="match status" value="1"/>
</dbReference>
<dbReference type="GO" id="GO:0006302">
    <property type="term" value="P:double-strand break repair"/>
    <property type="evidence" value="ECO:0007669"/>
    <property type="project" value="TreeGrafter"/>
</dbReference>
<dbReference type="SMART" id="SM00279">
    <property type="entry name" value="HhH2"/>
    <property type="match status" value="1"/>
</dbReference>
<accession>A0A5C5WFC3</accession>
<evidence type="ECO:0000259" key="18">
    <source>
        <dbReference type="SMART" id="SM00475"/>
    </source>
</evidence>
<feature type="domain" description="DNA-directed DNA polymerase family A palm" evidence="19">
    <location>
        <begin position="658"/>
        <end position="882"/>
    </location>
</feature>
<keyword evidence="21" id="KW-1185">Reference proteome</keyword>
<organism evidence="20 21">
    <name type="scientific">Botrimarina hoheduenensis</name>
    <dbReference type="NCBI Taxonomy" id="2528000"/>
    <lineage>
        <taxon>Bacteria</taxon>
        <taxon>Pseudomonadati</taxon>
        <taxon>Planctomycetota</taxon>
        <taxon>Planctomycetia</taxon>
        <taxon>Pirellulales</taxon>
        <taxon>Lacipirellulaceae</taxon>
        <taxon>Botrimarina</taxon>
    </lineage>
</organism>
<dbReference type="NCBIfam" id="TIGR00593">
    <property type="entry name" value="pola"/>
    <property type="match status" value="1"/>
</dbReference>
<evidence type="ECO:0000313" key="21">
    <source>
        <dbReference type="Proteomes" id="UP000318995"/>
    </source>
</evidence>
<dbReference type="InterPro" id="IPR036397">
    <property type="entry name" value="RNaseH_sf"/>
</dbReference>
<evidence type="ECO:0000256" key="13">
    <source>
        <dbReference type="ARBA" id="ARBA00023204"/>
    </source>
</evidence>
<evidence type="ECO:0000259" key="19">
    <source>
        <dbReference type="SMART" id="SM00482"/>
    </source>
</evidence>
<keyword evidence="7" id="KW-0540">Nuclease</keyword>
<keyword evidence="11 16" id="KW-0239">DNA-directed DNA polymerase</keyword>
<dbReference type="PANTHER" id="PTHR10133">
    <property type="entry name" value="DNA POLYMERASE I"/>
    <property type="match status" value="1"/>
</dbReference>
<reference evidence="20 21" key="1">
    <citation type="submission" date="2019-02" db="EMBL/GenBank/DDBJ databases">
        <title>Deep-cultivation of Planctomycetes and their phenomic and genomic characterization uncovers novel biology.</title>
        <authorList>
            <person name="Wiegand S."/>
            <person name="Jogler M."/>
            <person name="Boedeker C."/>
            <person name="Pinto D."/>
            <person name="Vollmers J."/>
            <person name="Rivas-Marin E."/>
            <person name="Kohn T."/>
            <person name="Peeters S.H."/>
            <person name="Heuer A."/>
            <person name="Rast P."/>
            <person name="Oberbeckmann S."/>
            <person name="Bunk B."/>
            <person name="Jeske O."/>
            <person name="Meyerdierks A."/>
            <person name="Storesund J.E."/>
            <person name="Kallscheuer N."/>
            <person name="Luecker S."/>
            <person name="Lage O.M."/>
            <person name="Pohl T."/>
            <person name="Merkel B.J."/>
            <person name="Hornburger P."/>
            <person name="Mueller R.-W."/>
            <person name="Bruemmer F."/>
            <person name="Labrenz M."/>
            <person name="Spormann A.M."/>
            <person name="Op Den Camp H."/>
            <person name="Overmann J."/>
            <person name="Amann R."/>
            <person name="Jetten M.S.M."/>
            <person name="Mascher T."/>
            <person name="Medema M.H."/>
            <person name="Devos D.P."/>
            <person name="Kaster A.-K."/>
            <person name="Ovreas L."/>
            <person name="Rohde M."/>
            <person name="Galperin M.Y."/>
            <person name="Jogler C."/>
        </authorList>
    </citation>
    <scope>NUCLEOTIDE SEQUENCE [LARGE SCALE GENOMIC DNA]</scope>
    <source>
        <strain evidence="20 21">Pla111</strain>
    </source>
</reference>
<dbReference type="GO" id="GO:0008408">
    <property type="term" value="F:3'-5' exonuclease activity"/>
    <property type="evidence" value="ECO:0007669"/>
    <property type="project" value="UniProtKB-UniRule"/>
</dbReference>
<evidence type="ECO:0000259" key="17">
    <source>
        <dbReference type="SMART" id="SM00474"/>
    </source>
</evidence>
<dbReference type="GO" id="GO:0008409">
    <property type="term" value="F:5'-3' exonuclease activity"/>
    <property type="evidence" value="ECO:0007669"/>
    <property type="project" value="UniProtKB-UniRule"/>
</dbReference>
<dbReference type="EC" id="2.7.7.7" evidence="2 15"/>
<dbReference type="GO" id="GO:0003887">
    <property type="term" value="F:DNA-directed DNA polymerase activity"/>
    <property type="evidence" value="ECO:0007669"/>
    <property type="project" value="UniProtKB-UniRule"/>
</dbReference>
<evidence type="ECO:0000256" key="6">
    <source>
        <dbReference type="ARBA" id="ARBA00022705"/>
    </source>
</evidence>
<keyword evidence="13 16" id="KW-0234">DNA repair</keyword>
<dbReference type="InterPro" id="IPR008918">
    <property type="entry name" value="HhH2"/>
</dbReference>
<dbReference type="GO" id="GO:0006261">
    <property type="term" value="P:DNA-templated DNA replication"/>
    <property type="evidence" value="ECO:0007669"/>
    <property type="project" value="UniProtKB-UniRule"/>
</dbReference>
<proteinExistence type="inferred from homology"/>
<dbReference type="InterPro" id="IPR018320">
    <property type="entry name" value="DNA_polymerase_1"/>
</dbReference>
<evidence type="ECO:0000256" key="3">
    <source>
        <dbReference type="ARBA" id="ARBA00020311"/>
    </source>
</evidence>
<dbReference type="FunFam" id="1.20.1060.10:FF:000001">
    <property type="entry name" value="DNA polymerase I"/>
    <property type="match status" value="1"/>
</dbReference>
<dbReference type="InterPro" id="IPR036279">
    <property type="entry name" value="5-3_exonuclease_C_sf"/>
</dbReference>
<dbReference type="AlphaFoldDB" id="A0A5C5WFC3"/>
<keyword evidence="5 16" id="KW-0548">Nucleotidyltransferase</keyword>
<dbReference type="Proteomes" id="UP000318995">
    <property type="component" value="Unassembled WGS sequence"/>
</dbReference>
<protein>
    <recommendedName>
        <fullName evidence="3 15">DNA polymerase I</fullName>
        <ecNumber evidence="2 15">2.7.7.7</ecNumber>
    </recommendedName>
</protein>
<comment type="caution">
    <text evidence="20">The sequence shown here is derived from an EMBL/GenBank/DDBJ whole genome shotgun (WGS) entry which is preliminary data.</text>
</comment>
<feature type="domain" description="3'-5' exonuclease" evidence="17">
    <location>
        <begin position="306"/>
        <end position="491"/>
    </location>
</feature>
<dbReference type="RefSeq" id="WP_146571148.1">
    <property type="nucleotide sequence ID" value="NZ_SJPH01000001.1"/>
</dbReference>
<dbReference type="SMART" id="SM00475">
    <property type="entry name" value="53EXOc"/>
    <property type="match status" value="1"/>
</dbReference>
<dbReference type="GO" id="GO:0003677">
    <property type="term" value="F:DNA binding"/>
    <property type="evidence" value="ECO:0007669"/>
    <property type="project" value="UniProtKB-UniRule"/>
</dbReference>
<dbReference type="SUPFAM" id="SSF88723">
    <property type="entry name" value="PIN domain-like"/>
    <property type="match status" value="1"/>
</dbReference>
<name>A0A5C5WFC3_9BACT</name>
<dbReference type="InterPro" id="IPR020046">
    <property type="entry name" value="5-3_exonucl_a-hlix_arch_N"/>
</dbReference>
<dbReference type="Gene3D" id="3.30.70.370">
    <property type="match status" value="1"/>
</dbReference>
<dbReference type="InterPro" id="IPR002562">
    <property type="entry name" value="3'-5'_exonuclease_dom"/>
</dbReference>
<evidence type="ECO:0000256" key="1">
    <source>
        <dbReference type="ARBA" id="ARBA00007705"/>
    </source>
</evidence>
<dbReference type="Gene3D" id="3.40.50.1010">
    <property type="entry name" value="5'-nuclease"/>
    <property type="match status" value="1"/>
</dbReference>
<dbReference type="FunFam" id="1.10.150.20:FF:000002">
    <property type="entry name" value="DNA polymerase I"/>
    <property type="match status" value="1"/>
</dbReference>
<dbReference type="EMBL" id="SJPH01000001">
    <property type="protein sequence ID" value="TWT48811.1"/>
    <property type="molecule type" value="Genomic_DNA"/>
</dbReference>
<comment type="catalytic activity">
    <reaction evidence="14 16">
        <text>DNA(n) + a 2'-deoxyribonucleoside 5'-triphosphate = DNA(n+1) + diphosphate</text>
        <dbReference type="Rhea" id="RHEA:22508"/>
        <dbReference type="Rhea" id="RHEA-COMP:17339"/>
        <dbReference type="Rhea" id="RHEA-COMP:17340"/>
        <dbReference type="ChEBI" id="CHEBI:33019"/>
        <dbReference type="ChEBI" id="CHEBI:61560"/>
        <dbReference type="ChEBI" id="CHEBI:173112"/>
        <dbReference type="EC" id="2.7.7.7"/>
    </reaction>
</comment>
<comment type="function">
    <text evidence="16">In addition to polymerase activity, this DNA polymerase exhibits 3'-5' and 5'-3' exonuclease activity.</text>
</comment>
<comment type="similarity">
    <text evidence="1 16">Belongs to the DNA polymerase type-A family.</text>
</comment>
<dbReference type="SMART" id="SM00482">
    <property type="entry name" value="POLAc"/>
    <property type="match status" value="1"/>
</dbReference>
<dbReference type="InterPro" id="IPR001098">
    <property type="entry name" value="DNA-dir_DNA_pol_A_palm_dom"/>
</dbReference>
<dbReference type="FunFam" id="1.10.150.20:FF:000003">
    <property type="entry name" value="DNA polymerase I"/>
    <property type="match status" value="1"/>
</dbReference>
<evidence type="ECO:0000256" key="14">
    <source>
        <dbReference type="ARBA" id="ARBA00049244"/>
    </source>
</evidence>
<evidence type="ECO:0000256" key="16">
    <source>
        <dbReference type="RuleBase" id="RU004460"/>
    </source>
</evidence>
<evidence type="ECO:0000313" key="20">
    <source>
        <dbReference type="EMBL" id="TWT48811.1"/>
    </source>
</evidence>
<sequence>MAADPPADWTVYVVDSHSLIFQVFHAIPEMTSPRGEPVNAVFGFTKDLLKLLEEKRPDALICAFDPPGDTFRHDFYPAYKGERGEMPEALRSQFPKIEAVVRALGLPIISVPKYEADDVLATLARLCDEAGATCRLVTGDKDCRQLITDRVAIYNLRKDQVYDQVALQADWGVRPDQVVDFQALIGDKIDNVPGVPLIGPKIAKELLEEYDTLLGVLNNAERVKGAKRKQNLLEGRDLALVSQRLVRLDNHTPFDVDWQAWRVAEPDAPRLAELMADFGFRSLAERAAKLAGGAVDSPQTDWVSDYHIVDTPERLAELVQQLSGCEIISVDTETTSVSPREAELVGLSLAWAEGKACYVPVRGPSGERVLPVDQVLSALGPVLENPAIEKLGQNLKYDAVVLRGAGVILRGLRFDTMIASYLLDAGERTHNLDVLAERYLGHQTVKIKELIGTGKTQKRMDEVPVAKVGHYAAEDADVPLRLWPLLADRLDAVGLLPLMDEIETPLVDVLAQMEWNGVRVDIDRLAKLSEQFGKRLQELAEEIEELVGHPFNLASPKQLAEVLFQELRLPIIKRTKTGPSTDASVLEQLALQHPLPRLIVEHRQYAKLRGTYVDALPALVLPSTARVHCSFNQVVAATGRLSCSDPNLQNIPIRTEEGRQIRSAFVAGPNAAESADWKLLSADYSQIELRVLAHFSRDETLCQAFAADQDIHTLVASQVNGVPLGDVTSEQRRGAKAVNFGIIYGQSAFGLAKSLGIPQDVAASFIAEYFARYPGVADFMLDTLESCQQLGYVETLMGRRRAISGVRKPAPPAGSLFDDRPQPLQMNLPERTAVNTVIQGTAADLIKLAMLAVHRRMQREGLRAKLILQIHDELVFDTPIDELPALETLVREEMQNVADLRVPLSVDIGVGDNWAEC</sequence>
<evidence type="ECO:0000256" key="5">
    <source>
        <dbReference type="ARBA" id="ARBA00022695"/>
    </source>
</evidence>
<dbReference type="NCBIfam" id="NF004397">
    <property type="entry name" value="PRK05755.1"/>
    <property type="match status" value="1"/>
</dbReference>
<dbReference type="OrthoDB" id="9806424at2"/>
<dbReference type="Pfam" id="PF01612">
    <property type="entry name" value="DNA_pol_A_exo1"/>
    <property type="match status" value="1"/>
</dbReference>